<gene>
    <name evidence="1" type="ORF">GDO81_007709</name>
</gene>
<reference evidence="1" key="1">
    <citation type="thesis" date="2020" institute="ProQuest LLC" country="789 East Eisenhower Parkway, Ann Arbor, MI, USA">
        <title>Comparative Genomics and Chromosome Evolution.</title>
        <authorList>
            <person name="Mudd A.B."/>
        </authorList>
    </citation>
    <scope>NUCLEOTIDE SEQUENCE</scope>
    <source>
        <strain evidence="1">237g6f4</strain>
        <tissue evidence="1">Blood</tissue>
    </source>
</reference>
<accession>A0AAV7C9D8</accession>
<dbReference type="EMBL" id="WNYA01000003">
    <property type="protein sequence ID" value="KAG8581523.1"/>
    <property type="molecule type" value="Genomic_DNA"/>
</dbReference>
<sequence length="85" mass="10151">MDFYFKTSHSCMCPMHLDITFVMSMWIHEILFHMLEYLSDSTPFTFQPDPCRNTENIKSNRSMVEIGHKETNVQEPSHQHTLLRM</sequence>
<name>A0AAV7C9D8_ENGPU</name>
<dbReference type="Proteomes" id="UP000824782">
    <property type="component" value="Unassembled WGS sequence"/>
</dbReference>
<evidence type="ECO:0000313" key="2">
    <source>
        <dbReference type="Proteomes" id="UP000824782"/>
    </source>
</evidence>
<evidence type="ECO:0000313" key="1">
    <source>
        <dbReference type="EMBL" id="KAG8581523.1"/>
    </source>
</evidence>
<protein>
    <submittedName>
        <fullName evidence="1">Uncharacterized protein</fullName>
    </submittedName>
</protein>
<proteinExistence type="predicted"/>
<dbReference type="AlphaFoldDB" id="A0AAV7C9D8"/>
<organism evidence="1 2">
    <name type="scientific">Engystomops pustulosus</name>
    <name type="common">Tungara frog</name>
    <name type="synonym">Physalaemus pustulosus</name>
    <dbReference type="NCBI Taxonomy" id="76066"/>
    <lineage>
        <taxon>Eukaryota</taxon>
        <taxon>Metazoa</taxon>
        <taxon>Chordata</taxon>
        <taxon>Craniata</taxon>
        <taxon>Vertebrata</taxon>
        <taxon>Euteleostomi</taxon>
        <taxon>Amphibia</taxon>
        <taxon>Batrachia</taxon>
        <taxon>Anura</taxon>
        <taxon>Neobatrachia</taxon>
        <taxon>Hyloidea</taxon>
        <taxon>Leptodactylidae</taxon>
        <taxon>Leiuperinae</taxon>
        <taxon>Engystomops</taxon>
    </lineage>
</organism>
<keyword evidence="2" id="KW-1185">Reference proteome</keyword>
<comment type="caution">
    <text evidence="1">The sequence shown here is derived from an EMBL/GenBank/DDBJ whole genome shotgun (WGS) entry which is preliminary data.</text>
</comment>